<dbReference type="Pfam" id="PF02686">
    <property type="entry name" value="GatC"/>
    <property type="match status" value="1"/>
</dbReference>
<keyword evidence="2" id="KW-0808">Transferase</keyword>
<comment type="catalytic activity">
    <reaction evidence="1">
        <text>L-aspartyl-tRNA(Asn) + L-glutamine + ATP + H2O = L-asparaginyl-tRNA(Asn) + L-glutamate + ADP + phosphate + 2 H(+)</text>
        <dbReference type="Rhea" id="RHEA:14513"/>
        <dbReference type="Rhea" id="RHEA-COMP:9674"/>
        <dbReference type="Rhea" id="RHEA-COMP:9677"/>
        <dbReference type="ChEBI" id="CHEBI:15377"/>
        <dbReference type="ChEBI" id="CHEBI:15378"/>
        <dbReference type="ChEBI" id="CHEBI:29985"/>
        <dbReference type="ChEBI" id="CHEBI:30616"/>
        <dbReference type="ChEBI" id="CHEBI:43474"/>
        <dbReference type="ChEBI" id="CHEBI:58359"/>
        <dbReference type="ChEBI" id="CHEBI:78515"/>
        <dbReference type="ChEBI" id="CHEBI:78516"/>
        <dbReference type="ChEBI" id="CHEBI:456216"/>
    </reaction>
</comment>
<dbReference type="InterPro" id="IPR003837">
    <property type="entry name" value="GatC"/>
</dbReference>
<dbReference type="PANTHER" id="PTHR15004:SF0">
    <property type="entry name" value="GLUTAMYL-TRNA(GLN) AMIDOTRANSFERASE SUBUNIT C, MITOCHONDRIAL"/>
    <property type="match status" value="1"/>
</dbReference>
<comment type="function">
    <text evidence="1">Allows the formation of correctly charged Asn-tRNA(Asn) or Gln-tRNA(Gln) through the transamidation of misacylated Asp-tRNA(Asn) or Glu-tRNA(Gln) in organisms which lack either or both of asparaginyl-tRNA or glutaminyl-tRNA synthetases. The reaction takes place in the presence of glutamine and ATP through an activated phospho-Asp-tRNA(Asn) or phospho-Glu-tRNA(Gln).</text>
</comment>
<sequence length="145" mass="15644">MPGSGGVSAGFRELLRPARWRTALDFGPAARFLALVCTLNWGSFPNMSLDTATVRRVASLARIHLEDEEVTRLQAELNGILAWVEQLQAVDTAGIEPLAGGAAMPELAVLRMRDDVVTDGGMPEKVLANAPDRQGDFFTVPKVVE</sequence>
<protein>
    <recommendedName>
        <fullName evidence="1">Aspartyl/glutamyl-tRNA(Asn/Gln) amidotransferase subunit C</fullName>
        <shortName evidence="1">Asp/Glu-ADT subunit C</shortName>
        <ecNumber evidence="1">6.3.5.-</ecNumber>
    </recommendedName>
</protein>
<keyword evidence="1" id="KW-0648">Protein biosynthesis</keyword>
<comment type="subunit">
    <text evidence="1">Heterotrimer of A, B and C subunits.</text>
</comment>
<dbReference type="AlphaFoldDB" id="A0A379N3P8"/>
<keyword evidence="1 2" id="KW-0436">Ligase</keyword>
<dbReference type="PANTHER" id="PTHR15004">
    <property type="entry name" value="GLUTAMYL-TRNA(GLN) AMIDOTRANSFERASE SUBUNIT C, MITOCHONDRIAL"/>
    <property type="match status" value="1"/>
</dbReference>
<dbReference type="GO" id="GO:0006412">
    <property type="term" value="P:translation"/>
    <property type="evidence" value="ECO:0007669"/>
    <property type="project" value="UniProtKB-UniRule"/>
</dbReference>
<dbReference type="HAMAP" id="MF_00122">
    <property type="entry name" value="GatC"/>
    <property type="match status" value="1"/>
</dbReference>
<keyword evidence="1" id="KW-0067">ATP-binding</keyword>
<dbReference type="EC" id="6.3.5.-" evidence="1"/>
<proteinExistence type="inferred from homology"/>
<accession>A0A379N3P8</accession>
<evidence type="ECO:0000313" key="3">
    <source>
        <dbReference type="Proteomes" id="UP000254919"/>
    </source>
</evidence>
<evidence type="ECO:0000256" key="1">
    <source>
        <dbReference type="HAMAP-Rule" id="MF_00122"/>
    </source>
</evidence>
<dbReference type="GO" id="GO:0005524">
    <property type="term" value="F:ATP binding"/>
    <property type="evidence" value="ECO:0007669"/>
    <property type="project" value="UniProtKB-KW"/>
</dbReference>
<name>A0A379N3P8_9PROT</name>
<dbReference type="GO" id="GO:0070681">
    <property type="term" value="P:glutaminyl-tRNAGln biosynthesis via transamidation"/>
    <property type="evidence" value="ECO:0007669"/>
    <property type="project" value="TreeGrafter"/>
</dbReference>
<gene>
    <name evidence="1 2" type="primary">gatC</name>
    <name evidence="2" type="ORF">NCTC13291_03346</name>
</gene>
<comment type="catalytic activity">
    <reaction evidence="1">
        <text>L-glutamyl-tRNA(Gln) + L-glutamine + ATP + H2O = L-glutaminyl-tRNA(Gln) + L-glutamate + ADP + phosphate + H(+)</text>
        <dbReference type="Rhea" id="RHEA:17521"/>
        <dbReference type="Rhea" id="RHEA-COMP:9681"/>
        <dbReference type="Rhea" id="RHEA-COMP:9684"/>
        <dbReference type="ChEBI" id="CHEBI:15377"/>
        <dbReference type="ChEBI" id="CHEBI:15378"/>
        <dbReference type="ChEBI" id="CHEBI:29985"/>
        <dbReference type="ChEBI" id="CHEBI:30616"/>
        <dbReference type="ChEBI" id="CHEBI:43474"/>
        <dbReference type="ChEBI" id="CHEBI:58359"/>
        <dbReference type="ChEBI" id="CHEBI:78520"/>
        <dbReference type="ChEBI" id="CHEBI:78521"/>
        <dbReference type="ChEBI" id="CHEBI:456216"/>
    </reaction>
</comment>
<reference evidence="2 3" key="1">
    <citation type="submission" date="2018-06" db="EMBL/GenBank/DDBJ databases">
        <authorList>
            <consortium name="Pathogen Informatics"/>
            <person name="Doyle S."/>
        </authorList>
    </citation>
    <scope>NUCLEOTIDE SEQUENCE [LARGE SCALE GENOMIC DNA]</scope>
    <source>
        <strain evidence="2 3">NCTC13291</strain>
    </source>
</reference>
<dbReference type="EMBL" id="UGVN01000001">
    <property type="protein sequence ID" value="SUE41748.1"/>
    <property type="molecule type" value="Genomic_DNA"/>
</dbReference>
<comment type="similarity">
    <text evidence="1">Belongs to the GatC family.</text>
</comment>
<dbReference type="GO" id="GO:0050566">
    <property type="term" value="F:asparaginyl-tRNA synthase (glutamine-hydrolyzing) activity"/>
    <property type="evidence" value="ECO:0007669"/>
    <property type="project" value="RHEA"/>
</dbReference>
<dbReference type="InterPro" id="IPR036113">
    <property type="entry name" value="Asp/Glu-ADT_sf_sub_c"/>
</dbReference>
<dbReference type="Proteomes" id="UP000254919">
    <property type="component" value="Unassembled WGS sequence"/>
</dbReference>
<keyword evidence="1" id="KW-0547">Nucleotide-binding</keyword>
<evidence type="ECO:0000313" key="2">
    <source>
        <dbReference type="EMBL" id="SUE41748.1"/>
    </source>
</evidence>
<dbReference type="SUPFAM" id="SSF141000">
    <property type="entry name" value="Glu-tRNAGln amidotransferase C subunit"/>
    <property type="match status" value="1"/>
</dbReference>
<dbReference type="GO" id="GO:0016740">
    <property type="term" value="F:transferase activity"/>
    <property type="evidence" value="ECO:0007669"/>
    <property type="project" value="UniProtKB-KW"/>
</dbReference>
<organism evidence="2 3">
    <name type="scientific">Roseomonas mucosa</name>
    <dbReference type="NCBI Taxonomy" id="207340"/>
    <lineage>
        <taxon>Bacteria</taxon>
        <taxon>Pseudomonadati</taxon>
        <taxon>Pseudomonadota</taxon>
        <taxon>Alphaproteobacteria</taxon>
        <taxon>Acetobacterales</taxon>
        <taxon>Roseomonadaceae</taxon>
        <taxon>Roseomonas</taxon>
    </lineage>
</organism>
<dbReference type="Gene3D" id="1.10.20.60">
    <property type="entry name" value="Glu-tRNAGln amidotransferase C subunit, N-terminal domain"/>
    <property type="match status" value="1"/>
</dbReference>
<dbReference type="GO" id="GO:0050567">
    <property type="term" value="F:glutaminyl-tRNA synthase (glutamine-hydrolyzing) activity"/>
    <property type="evidence" value="ECO:0007669"/>
    <property type="project" value="UniProtKB-UniRule"/>
</dbReference>
<dbReference type="GO" id="GO:0006450">
    <property type="term" value="P:regulation of translational fidelity"/>
    <property type="evidence" value="ECO:0007669"/>
    <property type="project" value="InterPro"/>
</dbReference>
<dbReference type="NCBIfam" id="TIGR00135">
    <property type="entry name" value="gatC"/>
    <property type="match status" value="1"/>
</dbReference>